<sequence length="301" mass="35736">MEYDENFIINNECESSIHNAKLLRILYEANDNILNKIEYYENFFENNTFYKITITKEHIESYFNELQKSLNKLRTLDINEGVLIDNILDTMRVLHYLSNLGQTNLDKIRNGTTDGRALRNYYSNRKSSIGHNNLKQTHDLEYNNKPITIENFDINNIYNLPRIKEKKPVFIEIDIGKLSSYNEIKTYAFDMVDDLHTYSKSIDNQFDLNPIQKYADNLYRLQQIIQKFIDDNICHEYIHDILKILDGLETMCYHRILDIEDGLSIVNDDDNIDAEYVDAEYIEYVDDAEYVEYVDDVEYVE</sequence>
<protein>
    <submittedName>
        <fullName evidence="1">Uncharacterized protein</fullName>
    </submittedName>
</protein>
<evidence type="ECO:0000313" key="1">
    <source>
        <dbReference type="EMBL" id="AYV75878.1"/>
    </source>
</evidence>
<accession>A0A3G4ZM14</accession>
<dbReference type="EMBL" id="MK071981">
    <property type="protein sequence ID" value="AYV75878.1"/>
    <property type="molecule type" value="Genomic_DNA"/>
</dbReference>
<gene>
    <name evidence="1" type="ORF">Terrestrivirus3_147</name>
</gene>
<reference evidence="1" key="1">
    <citation type="submission" date="2018-10" db="EMBL/GenBank/DDBJ databases">
        <title>Hidden diversity of soil giant viruses.</title>
        <authorList>
            <person name="Schulz F."/>
            <person name="Alteio L."/>
            <person name="Goudeau D."/>
            <person name="Ryan E.M."/>
            <person name="Malmstrom R.R."/>
            <person name="Blanchard J."/>
            <person name="Woyke T."/>
        </authorList>
    </citation>
    <scope>NUCLEOTIDE SEQUENCE</scope>
    <source>
        <strain evidence="1">TEV1</strain>
    </source>
</reference>
<organism evidence="1">
    <name type="scientific">Terrestrivirus sp</name>
    <dbReference type="NCBI Taxonomy" id="2487775"/>
    <lineage>
        <taxon>Viruses</taxon>
        <taxon>Varidnaviria</taxon>
        <taxon>Bamfordvirae</taxon>
        <taxon>Nucleocytoviricota</taxon>
        <taxon>Megaviricetes</taxon>
        <taxon>Imitervirales</taxon>
        <taxon>Mimiviridae</taxon>
        <taxon>Klosneuvirinae</taxon>
    </lineage>
</organism>
<name>A0A3G4ZM14_9VIRU</name>
<proteinExistence type="predicted"/>